<dbReference type="PANTHER" id="PTHR40590">
    <property type="entry name" value="CYTOPLASMIC PROTEIN-RELATED"/>
    <property type="match status" value="1"/>
</dbReference>
<evidence type="ECO:0000313" key="3">
    <source>
        <dbReference type="EMBL" id="MFD1703455.1"/>
    </source>
</evidence>
<dbReference type="Pfam" id="PF01963">
    <property type="entry name" value="TraB_PrgY_gumN"/>
    <property type="match status" value="1"/>
</dbReference>
<feature type="region of interest" description="Disordered" evidence="1">
    <location>
        <begin position="34"/>
        <end position="66"/>
    </location>
</feature>
<dbReference type="CDD" id="cd14789">
    <property type="entry name" value="Tiki"/>
    <property type="match status" value="1"/>
</dbReference>
<evidence type="ECO:0000256" key="2">
    <source>
        <dbReference type="SAM" id="SignalP"/>
    </source>
</evidence>
<comment type="caution">
    <text evidence="3">The sequence shown here is derived from an EMBL/GenBank/DDBJ whole genome shotgun (WGS) entry which is preliminary data.</text>
</comment>
<gene>
    <name evidence="3" type="ORF">ACFSCV_10605</name>
</gene>
<dbReference type="Proteomes" id="UP001597308">
    <property type="component" value="Unassembled WGS sequence"/>
</dbReference>
<dbReference type="InterPro" id="IPR047111">
    <property type="entry name" value="YbaP-like"/>
</dbReference>
<feature type="chain" id="PRO_5046087052" evidence="2">
    <location>
        <begin position="36"/>
        <end position="375"/>
    </location>
</feature>
<name>A0ABW4K5T5_9HYPH</name>
<accession>A0ABW4K5T5</accession>
<dbReference type="PANTHER" id="PTHR40590:SF1">
    <property type="entry name" value="CYTOPLASMIC PROTEIN"/>
    <property type="match status" value="1"/>
</dbReference>
<evidence type="ECO:0000313" key="4">
    <source>
        <dbReference type="Proteomes" id="UP001597308"/>
    </source>
</evidence>
<dbReference type="RefSeq" id="WP_378799563.1">
    <property type="nucleotide sequence ID" value="NZ_JBHUER010000008.1"/>
</dbReference>
<dbReference type="EMBL" id="JBHUER010000008">
    <property type="protein sequence ID" value="MFD1703455.1"/>
    <property type="molecule type" value="Genomic_DNA"/>
</dbReference>
<keyword evidence="4" id="KW-1185">Reference proteome</keyword>
<evidence type="ECO:0000256" key="1">
    <source>
        <dbReference type="SAM" id="MobiDB-lite"/>
    </source>
</evidence>
<protein>
    <submittedName>
        <fullName evidence="3">TraB/GumN family protein</fullName>
    </submittedName>
</protein>
<feature type="signal peptide" evidence="2">
    <location>
        <begin position="1"/>
        <end position="35"/>
    </location>
</feature>
<feature type="compositionally biased region" description="Low complexity" evidence="1">
    <location>
        <begin position="34"/>
        <end position="58"/>
    </location>
</feature>
<reference evidence="4" key="1">
    <citation type="journal article" date="2019" name="Int. J. Syst. Evol. Microbiol.">
        <title>The Global Catalogue of Microorganisms (GCM) 10K type strain sequencing project: providing services to taxonomists for standard genome sequencing and annotation.</title>
        <authorList>
            <consortium name="The Broad Institute Genomics Platform"/>
            <consortium name="The Broad Institute Genome Sequencing Center for Infectious Disease"/>
            <person name="Wu L."/>
            <person name="Ma J."/>
        </authorList>
    </citation>
    <scope>NUCLEOTIDE SEQUENCE [LARGE SCALE GENOMIC DNA]</scope>
    <source>
        <strain evidence="4">KCTC 23707</strain>
    </source>
</reference>
<proteinExistence type="predicted"/>
<organism evidence="3 4">
    <name type="scientific">Methylopila henanensis</name>
    <dbReference type="NCBI Taxonomy" id="873516"/>
    <lineage>
        <taxon>Bacteria</taxon>
        <taxon>Pseudomonadati</taxon>
        <taxon>Pseudomonadota</taxon>
        <taxon>Alphaproteobacteria</taxon>
        <taxon>Hyphomicrobiales</taxon>
        <taxon>Methylopilaceae</taxon>
        <taxon>Methylopila</taxon>
    </lineage>
</organism>
<sequence>MATWSTRNGGRAQRGFRAALIVLGLATTTFSSASAAEDAPAIPTPAPSDDAPAARGAAETQAQGGQLEPCAGVDLVKALQASDPAGFAAFEDAARNVVNGQGLLWRIERPGGRPSYLFGTMHSTDAQAKDFDELVIRALARSHVVAIELPGASTRRVAGELRRLVANRSYRPTGGALRLLPEHVRPDVERRIAQAGIPPGVANQLQPWYLALALSRSTCAAAPNGSDTETADGRIERLAHEQGSDVVALETPLEQVEALASVPDGVAVRMLKDAAERGMKPEDVESTITGLYRTRRIGYLLAMRGPTWAGVFDVDGYADFLSAFITRRNASMLDRALPILSRGEAFLAVGALHLPGPSGLVEMIRRSGYLVTRIW</sequence>
<dbReference type="InterPro" id="IPR002816">
    <property type="entry name" value="TraB/PrgY/GumN_fam"/>
</dbReference>
<keyword evidence="2" id="KW-0732">Signal</keyword>